<evidence type="ECO:0000256" key="6">
    <source>
        <dbReference type="ARBA" id="ARBA00022741"/>
    </source>
</evidence>
<dbReference type="AlphaFoldDB" id="A0A1M5VYY7"/>
<keyword evidence="7 14" id="KW-0418">Kinase</keyword>
<evidence type="ECO:0000256" key="8">
    <source>
        <dbReference type="ARBA" id="ARBA00022840"/>
    </source>
</evidence>
<feature type="domain" description="HAMP" evidence="13">
    <location>
        <begin position="326"/>
        <end position="378"/>
    </location>
</feature>
<dbReference type="Pfam" id="PF02518">
    <property type="entry name" value="HATPase_c"/>
    <property type="match status" value="1"/>
</dbReference>
<dbReference type="SMART" id="SM00387">
    <property type="entry name" value="HATPase_c"/>
    <property type="match status" value="1"/>
</dbReference>
<keyword evidence="5 12" id="KW-0812">Transmembrane</keyword>
<keyword evidence="9 12" id="KW-1133">Transmembrane helix</keyword>
<evidence type="ECO:0000256" key="10">
    <source>
        <dbReference type="ARBA" id="ARBA00023012"/>
    </source>
</evidence>
<dbReference type="SUPFAM" id="SSF55874">
    <property type="entry name" value="ATPase domain of HSP90 chaperone/DNA topoisomerase II/histidine kinase"/>
    <property type="match status" value="1"/>
</dbReference>
<evidence type="ECO:0000256" key="7">
    <source>
        <dbReference type="ARBA" id="ARBA00022777"/>
    </source>
</evidence>
<protein>
    <submittedName>
        <fullName evidence="14">Two-component system, sensor histidine kinase YesM</fullName>
    </submittedName>
</protein>
<dbReference type="Pfam" id="PF06580">
    <property type="entry name" value="His_kinase"/>
    <property type="match status" value="1"/>
</dbReference>
<dbReference type="Gene3D" id="3.30.565.10">
    <property type="entry name" value="Histidine kinase-like ATPase, C-terminal domain"/>
    <property type="match status" value="1"/>
</dbReference>
<keyword evidence="8" id="KW-0067">ATP-binding</keyword>
<dbReference type="GO" id="GO:0000155">
    <property type="term" value="F:phosphorelay sensor kinase activity"/>
    <property type="evidence" value="ECO:0007669"/>
    <property type="project" value="InterPro"/>
</dbReference>
<gene>
    <name evidence="14" type="ORF">SAMN02745207_02563</name>
</gene>
<name>A0A1M5VYY7_9CLOT</name>
<dbReference type="Proteomes" id="UP000184447">
    <property type="component" value="Unassembled WGS sequence"/>
</dbReference>
<dbReference type="PANTHER" id="PTHR34220:SF11">
    <property type="entry name" value="SENSOR PROTEIN KINASE HPTS"/>
    <property type="match status" value="1"/>
</dbReference>
<dbReference type="PANTHER" id="PTHR34220">
    <property type="entry name" value="SENSOR HISTIDINE KINASE YPDA"/>
    <property type="match status" value="1"/>
</dbReference>
<keyword evidence="3" id="KW-0597">Phosphoprotein</keyword>
<evidence type="ECO:0000256" key="9">
    <source>
        <dbReference type="ARBA" id="ARBA00022989"/>
    </source>
</evidence>
<evidence type="ECO:0000259" key="13">
    <source>
        <dbReference type="PROSITE" id="PS50885"/>
    </source>
</evidence>
<dbReference type="InterPro" id="IPR010559">
    <property type="entry name" value="Sig_transdc_His_kin_internal"/>
</dbReference>
<keyword evidence="10" id="KW-0902">Two-component regulatory system</keyword>
<dbReference type="InterPro" id="IPR050640">
    <property type="entry name" value="Bact_2-comp_sensor_kinase"/>
</dbReference>
<dbReference type="OrthoDB" id="9809348at2"/>
<keyword evidence="2" id="KW-1003">Cell membrane</keyword>
<evidence type="ECO:0000256" key="1">
    <source>
        <dbReference type="ARBA" id="ARBA00004651"/>
    </source>
</evidence>
<keyword evidence="15" id="KW-1185">Reference proteome</keyword>
<keyword evidence="4" id="KW-0808">Transferase</keyword>
<proteinExistence type="predicted"/>
<dbReference type="InterPro" id="IPR003594">
    <property type="entry name" value="HATPase_dom"/>
</dbReference>
<feature type="transmembrane region" description="Helical" evidence="12">
    <location>
        <begin position="305"/>
        <end position="332"/>
    </location>
</feature>
<evidence type="ECO:0000313" key="15">
    <source>
        <dbReference type="Proteomes" id="UP000184447"/>
    </source>
</evidence>
<comment type="subcellular location">
    <subcellularLocation>
        <location evidence="1">Cell membrane</location>
        <topology evidence="1">Multi-pass membrane protein</topology>
    </subcellularLocation>
</comment>
<dbReference type="SUPFAM" id="SSF158472">
    <property type="entry name" value="HAMP domain-like"/>
    <property type="match status" value="1"/>
</dbReference>
<dbReference type="EMBL" id="FQXM01000014">
    <property type="protein sequence ID" value="SHH80398.1"/>
    <property type="molecule type" value="Genomic_DNA"/>
</dbReference>
<dbReference type="GO" id="GO:0005524">
    <property type="term" value="F:ATP binding"/>
    <property type="evidence" value="ECO:0007669"/>
    <property type="project" value="UniProtKB-KW"/>
</dbReference>
<evidence type="ECO:0000256" key="5">
    <source>
        <dbReference type="ARBA" id="ARBA00022692"/>
    </source>
</evidence>
<evidence type="ECO:0000256" key="3">
    <source>
        <dbReference type="ARBA" id="ARBA00022553"/>
    </source>
</evidence>
<dbReference type="InterPro" id="IPR036890">
    <property type="entry name" value="HATPase_C_sf"/>
</dbReference>
<dbReference type="Gene3D" id="6.10.340.10">
    <property type="match status" value="1"/>
</dbReference>
<evidence type="ECO:0000256" key="2">
    <source>
        <dbReference type="ARBA" id="ARBA00022475"/>
    </source>
</evidence>
<reference evidence="14 15" key="1">
    <citation type="submission" date="2016-11" db="EMBL/GenBank/DDBJ databases">
        <authorList>
            <person name="Jaros S."/>
            <person name="Januszkiewicz K."/>
            <person name="Wedrychowicz H."/>
        </authorList>
    </citation>
    <scope>NUCLEOTIDE SEQUENCE [LARGE SCALE GENOMIC DNA]</scope>
    <source>
        <strain evidence="14 15">DSM 8605</strain>
    </source>
</reference>
<evidence type="ECO:0000256" key="12">
    <source>
        <dbReference type="SAM" id="Phobius"/>
    </source>
</evidence>
<organism evidence="14 15">
    <name type="scientific">Clostridium grantii DSM 8605</name>
    <dbReference type="NCBI Taxonomy" id="1121316"/>
    <lineage>
        <taxon>Bacteria</taxon>
        <taxon>Bacillati</taxon>
        <taxon>Bacillota</taxon>
        <taxon>Clostridia</taxon>
        <taxon>Eubacteriales</taxon>
        <taxon>Clostridiaceae</taxon>
        <taxon>Clostridium</taxon>
    </lineage>
</organism>
<dbReference type="CDD" id="cd06225">
    <property type="entry name" value="HAMP"/>
    <property type="match status" value="1"/>
</dbReference>
<accession>A0A1M5VYY7</accession>
<sequence>MKKIRDMNLGKKLILAYICVIAVPIIIISFYIFKEFEDNTIKELTIQNEYIVSTEKANINSNISVIERTTQLVLANKNFINFVNTTREVTKEEFVEYSLNTYLDILQLQYNNPEINRIKFYVNESRYIPEIWPIIYHEENIKEERWFDKVIDNGDKGLWILDQKQLKYNNVNYNQLQDVVSFYKVLNLPYDNRIGISEVNMSLQDFFVRMFNEADKGKRQFFVIKDNSVITNEDNNFLENEDLDFQFIINTFNENLSDEKKSFIINNKGVELIFSYEYINAIDGYILNVNSTEEILSNIVAKRNAIVGITVVLIGILSLITYLITSLILNDLKLITEELKKMKEGDFNINLPMKNKDEVGELAYHFRQLFSKINQLVSEIINKELVAKESELRALQSQIDSHFLYNSLENIKMMAEIEGMYKISDSLTSLGDMFRYNIKWESQFSTLDKELEYIDNYVALLNVRFNNRINLIKEIPEDLLNIQVLKMSIQPLVENSIKHGLKEKISNNLEKGNIIIRAFKQSEGVAIEVEDDGVGISPYELHRIQDKIKKMDGSIEKVDIEKHLKDEEKENIDKKASNGIAFANINGRMQMFYGKEYGINIFTELSKFTKVRIIIPFKDL</sequence>
<dbReference type="InterPro" id="IPR003660">
    <property type="entry name" value="HAMP_dom"/>
</dbReference>
<evidence type="ECO:0000313" key="14">
    <source>
        <dbReference type="EMBL" id="SHH80398.1"/>
    </source>
</evidence>
<evidence type="ECO:0000256" key="11">
    <source>
        <dbReference type="ARBA" id="ARBA00023136"/>
    </source>
</evidence>
<keyword evidence="6" id="KW-0547">Nucleotide-binding</keyword>
<feature type="transmembrane region" description="Helical" evidence="12">
    <location>
        <begin position="12"/>
        <end position="33"/>
    </location>
</feature>
<dbReference type="Pfam" id="PF00672">
    <property type="entry name" value="HAMP"/>
    <property type="match status" value="1"/>
</dbReference>
<dbReference type="RefSeq" id="WP_073338821.1">
    <property type="nucleotide sequence ID" value="NZ_FQXM01000014.1"/>
</dbReference>
<dbReference type="STRING" id="1121316.SAMN02745207_02563"/>
<dbReference type="GO" id="GO:0005886">
    <property type="term" value="C:plasma membrane"/>
    <property type="evidence" value="ECO:0007669"/>
    <property type="project" value="UniProtKB-SubCell"/>
</dbReference>
<keyword evidence="11 12" id="KW-0472">Membrane</keyword>
<evidence type="ECO:0000256" key="4">
    <source>
        <dbReference type="ARBA" id="ARBA00022679"/>
    </source>
</evidence>
<dbReference type="PROSITE" id="PS50885">
    <property type="entry name" value="HAMP"/>
    <property type="match status" value="1"/>
</dbReference>